<name>A0A069QGN2_HOYLO</name>
<keyword evidence="7 9" id="KW-0413">Isomerase</keyword>
<evidence type="ECO:0000256" key="7">
    <source>
        <dbReference type="ARBA" id="ARBA00023235"/>
    </source>
</evidence>
<evidence type="ECO:0000256" key="9">
    <source>
        <dbReference type="PROSITE-ProRule" id="PRU00277"/>
    </source>
</evidence>
<dbReference type="Proteomes" id="UP000027442">
    <property type="component" value="Unassembled WGS sequence"/>
</dbReference>
<comment type="caution">
    <text evidence="12">The sequence shown here is derived from an EMBL/GenBank/DDBJ whole genome shotgun (WGS) entry which is preliminary data.</text>
</comment>
<dbReference type="AlphaFoldDB" id="A0A069QGN2"/>
<gene>
    <name evidence="12" type="ORF">HMPREF1991_02122</name>
</gene>
<dbReference type="InterPro" id="IPR046357">
    <property type="entry name" value="PPIase_dom_sf"/>
</dbReference>
<keyword evidence="5 9" id="KW-0697">Rotamase</keyword>
<dbReference type="RefSeq" id="WP_018967834.1">
    <property type="nucleotide sequence ID" value="NZ_KB899217.1"/>
</dbReference>
<dbReference type="Gene3D" id="3.10.50.40">
    <property type="match status" value="1"/>
</dbReference>
<organism evidence="12 13">
    <name type="scientific">Hoylesella loescheii DSM 19665 = JCM 12249 = ATCC 15930</name>
    <dbReference type="NCBI Taxonomy" id="1122985"/>
    <lineage>
        <taxon>Bacteria</taxon>
        <taxon>Pseudomonadati</taxon>
        <taxon>Bacteroidota</taxon>
        <taxon>Bacteroidia</taxon>
        <taxon>Bacteroidales</taxon>
        <taxon>Prevotellaceae</taxon>
        <taxon>Hoylesella</taxon>
    </lineage>
</organism>
<dbReference type="SUPFAM" id="SSF54534">
    <property type="entry name" value="FKBP-like"/>
    <property type="match status" value="1"/>
</dbReference>
<dbReference type="PANTHER" id="PTHR47861">
    <property type="entry name" value="FKBP-TYPE PEPTIDYL-PROLYL CIS-TRANS ISOMERASE SLYD"/>
    <property type="match status" value="1"/>
</dbReference>
<proteinExistence type="inferred from homology"/>
<comment type="function">
    <text evidence="8">Also involved in hydrogenase metallocenter assembly, probably by participating in the nickel insertion step. This function in hydrogenase biosynthesis requires chaperone activity and the presence of the metal-binding domain, but not PPIase activity.</text>
</comment>
<feature type="domain" description="PPIase FKBP-type" evidence="11">
    <location>
        <begin position="6"/>
        <end position="74"/>
    </location>
</feature>
<keyword evidence="6" id="KW-0143">Chaperone</keyword>
<evidence type="ECO:0000256" key="10">
    <source>
        <dbReference type="RuleBase" id="RU003915"/>
    </source>
</evidence>
<dbReference type="EMBL" id="JNGW01000090">
    <property type="protein sequence ID" value="KDR51842.1"/>
    <property type="molecule type" value="Genomic_DNA"/>
</dbReference>
<dbReference type="InterPro" id="IPR001179">
    <property type="entry name" value="PPIase_FKBP_dom"/>
</dbReference>
<dbReference type="eggNOG" id="COG1047">
    <property type="taxonomic scope" value="Bacteria"/>
</dbReference>
<dbReference type="PANTHER" id="PTHR47861:SF3">
    <property type="entry name" value="FKBP-TYPE PEPTIDYL-PROLYL CIS-TRANS ISOMERASE SLYD"/>
    <property type="match status" value="1"/>
</dbReference>
<evidence type="ECO:0000256" key="2">
    <source>
        <dbReference type="ARBA" id="ARBA00004496"/>
    </source>
</evidence>
<dbReference type="PROSITE" id="PS50059">
    <property type="entry name" value="FKBP_PPIASE"/>
    <property type="match status" value="1"/>
</dbReference>
<evidence type="ECO:0000256" key="5">
    <source>
        <dbReference type="ARBA" id="ARBA00023110"/>
    </source>
</evidence>
<dbReference type="Pfam" id="PF00254">
    <property type="entry name" value="FKBP_C"/>
    <property type="match status" value="1"/>
</dbReference>
<evidence type="ECO:0000256" key="8">
    <source>
        <dbReference type="ARBA" id="ARBA00037071"/>
    </source>
</evidence>
<dbReference type="PATRIC" id="fig|1122985.7.peg.2199"/>
<dbReference type="GO" id="GO:0003755">
    <property type="term" value="F:peptidyl-prolyl cis-trans isomerase activity"/>
    <property type="evidence" value="ECO:0007669"/>
    <property type="project" value="UniProtKB-UniRule"/>
</dbReference>
<evidence type="ECO:0000256" key="4">
    <source>
        <dbReference type="ARBA" id="ARBA00022490"/>
    </source>
</evidence>
<sequence length="206" mass="22460">MEKENNKFIAVAYKLYSVTDGKETLIEEAPADRPFVFITGFGITLDAFENGVEDLPKGEQFTLNIESEEAYGERLDERVLDLNKEIFTINGHFDHDNIYKDAIVPLQNEDGNRFTGRVLDVTDDTVKMDLNHPLAGLDLLFKGEIVENREATNEEIQQMLSHISGEGGCGGCGGGCDHHHGDGEGDGHGHSCGCGHGHHGGGCGHH</sequence>
<comment type="catalytic activity">
    <reaction evidence="1 9 10">
        <text>[protein]-peptidylproline (omega=180) = [protein]-peptidylproline (omega=0)</text>
        <dbReference type="Rhea" id="RHEA:16237"/>
        <dbReference type="Rhea" id="RHEA-COMP:10747"/>
        <dbReference type="Rhea" id="RHEA-COMP:10748"/>
        <dbReference type="ChEBI" id="CHEBI:83833"/>
        <dbReference type="ChEBI" id="CHEBI:83834"/>
        <dbReference type="EC" id="5.2.1.8"/>
    </reaction>
</comment>
<comment type="subcellular location">
    <subcellularLocation>
        <location evidence="2">Cytoplasm</location>
    </subcellularLocation>
</comment>
<dbReference type="EC" id="5.2.1.8" evidence="10"/>
<reference evidence="12 13" key="1">
    <citation type="submission" date="2013-08" db="EMBL/GenBank/DDBJ databases">
        <authorList>
            <person name="Weinstock G."/>
            <person name="Sodergren E."/>
            <person name="Wylie T."/>
            <person name="Fulton L."/>
            <person name="Fulton R."/>
            <person name="Fronick C."/>
            <person name="O'Laughlin M."/>
            <person name="Godfrey J."/>
            <person name="Miner T."/>
            <person name="Herter B."/>
            <person name="Appelbaum E."/>
            <person name="Cordes M."/>
            <person name="Lek S."/>
            <person name="Wollam A."/>
            <person name="Pepin K.H."/>
            <person name="Palsikar V.B."/>
            <person name="Mitreva M."/>
            <person name="Wilson R.K."/>
        </authorList>
    </citation>
    <scope>NUCLEOTIDE SEQUENCE [LARGE SCALE GENOMIC DNA]</scope>
    <source>
        <strain evidence="12 13">ATCC 15930</strain>
    </source>
</reference>
<evidence type="ECO:0000313" key="12">
    <source>
        <dbReference type="EMBL" id="KDR51842.1"/>
    </source>
</evidence>
<keyword evidence="13" id="KW-1185">Reference proteome</keyword>
<evidence type="ECO:0000256" key="3">
    <source>
        <dbReference type="ARBA" id="ARBA00006577"/>
    </source>
</evidence>
<dbReference type="GO" id="GO:0042026">
    <property type="term" value="P:protein refolding"/>
    <property type="evidence" value="ECO:0007669"/>
    <property type="project" value="UniProtKB-ARBA"/>
</dbReference>
<keyword evidence="4" id="KW-0963">Cytoplasm</keyword>
<dbReference type="GO" id="GO:0005737">
    <property type="term" value="C:cytoplasm"/>
    <property type="evidence" value="ECO:0007669"/>
    <property type="project" value="UniProtKB-SubCell"/>
</dbReference>
<evidence type="ECO:0000259" key="11">
    <source>
        <dbReference type="PROSITE" id="PS50059"/>
    </source>
</evidence>
<comment type="similarity">
    <text evidence="3 10">Belongs to the FKBP-type PPIase family.</text>
</comment>
<evidence type="ECO:0000256" key="1">
    <source>
        <dbReference type="ARBA" id="ARBA00000971"/>
    </source>
</evidence>
<accession>A0A069QGN2</accession>
<evidence type="ECO:0000313" key="13">
    <source>
        <dbReference type="Proteomes" id="UP000027442"/>
    </source>
</evidence>
<dbReference type="HOGENOM" id="CLU_098197_0_0_10"/>
<evidence type="ECO:0000256" key="6">
    <source>
        <dbReference type="ARBA" id="ARBA00023186"/>
    </source>
</evidence>
<protein>
    <recommendedName>
        <fullName evidence="10">Peptidyl-prolyl cis-trans isomerase</fullName>
        <ecNumber evidence="10">5.2.1.8</ecNumber>
    </recommendedName>
</protein>